<organism evidence="2 3">
    <name type="scientific">Letharia columbiana</name>
    <dbReference type="NCBI Taxonomy" id="112416"/>
    <lineage>
        <taxon>Eukaryota</taxon>
        <taxon>Fungi</taxon>
        <taxon>Dikarya</taxon>
        <taxon>Ascomycota</taxon>
        <taxon>Pezizomycotina</taxon>
        <taxon>Lecanoromycetes</taxon>
        <taxon>OSLEUM clade</taxon>
        <taxon>Lecanoromycetidae</taxon>
        <taxon>Lecanorales</taxon>
        <taxon>Lecanorineae</taxon>
        <taxon>Parmeliaceae</taxon>
        <taxon>Letharia</taxon>
    </lineage>
</organism>
<gene>
    <name evidence="2" type="ORF">HO173_006738</name>
</gene>
<dbReference type="GeneID" id="59288398"/>
<dbReference type="EMBL" id="JACCJC010000026">
    <property type="protein sequence ID" value="KAF6235111.1"/>
    <property type="molecule type" value="Genomic_DNA"/>
</dbReference>
<dbReference type="Proteomes" id="UP000578531">
    <property type="component" value="Unassembled WGS sequence"/>
</dbReference>
<evidence type="ECO:0000313" key="2">
    <source>
        <dbReference type="EMBL" id="KAF6235111.1"/>
    </source>
</evidence>
<evidence type="ECO:0000313" key="3">
    <source>
        <dbReference type="Proteomes" id="UP000578531"/>
    </source>
</evidence>
<evidence type="ECO:0000256" key="1">
    <source>
        <dbReference type="SAM" id="MobiDB-lite"/>
    </source>
</evidence>
<name>A0A8H6FUW2_9LECA</name>
<proteinExistence type="predicted"/>
<accession>A0A8H6FUW2</accession>
<keyword evidence="3" id="KW-1185">Reference proteome</keyword>
<comment type="caution">
    <text evidence="2">The sequence shown here is derived from an EMBL/GenBank/DDBJ whole genome shotgun (WGS) entry which is preliminary data.</text>
</comment>
<sequence length="53" mass="5807">MRAIVYPSDAWMESKTQKKSGSSGVTSAPLGFAQCDTDVQKRASWTAFRSQAH</sequence>
<dbReference type="AlphaFoldDB" id="A0A8H6FUW2"/>
<feature type="region of interest" description="Disordered" evidence="1">
    <location>
        <begin position="1"/>
        <end position="28"/>
    </location>
</feature>
<dbReference type="RefSeq" id="XP_037164489.1">
    <property type="nucleotide sequence ID" value="XM_037308646.1"/>
</dbReference>
<reference evidence="2 3" key="1">
    <citation type="journal article" date="2020" name="Genomics">
        <title>Complete, high-quality genomes from long-read metagenomic sequencing of two wolf lichen thalli reveals enigmatic genome architecture.</title>
        <authorList>
            <person name="McKenzie S.K."/>
            <person name="Walston R.F."/>
            <person name="Allen J.L."/>
        </authorList>
    </citation>
    <scope>NUCLEOTIDE SEQUENCE [LARGE SCALE GENOMIC DNA]</scope>
    <source>
        <strain evidence="2">WasteWater2</strain>
    </source>
</reference>
<protein>
    <submittedName>
        <fullName evidence="2">Uncharacterized protein</fullName>
    </submittedName>
</protein>